<proteinExistence type="predicted"/>
<evidence type="ECO:0000313" key="3">
    <source>
        <dbReference type="Proteomes" id="UP000514462"/>
    </source>
</evidence>
<sequence length="74" mass="8126">MRTVSIFKDGNNRAIRLYRDQDCEGVSELEIAPELDAAGCRITSISNMAPYSDPHAENNSSSCNRSSLHGERPA</sequence>
<feature type="compositionally biased region" description="Polar residues" evidence="1">
    <location>
        <begin position="57"/>
        <end position="67"/>
    </location>
</feature>
<evidence type="ECO:0000256" key="1">
    <source>
        <dbReference type="SAM" id="MobiDB-lite"/>
    </source>
</evidence>
<dbReference type="Proteomes" id="UP000514462">
    <property type="component" value="Plasmid pRHBSTW-00938_2"/>
</dbReference>
<feature type="region of interest" description="Disordered" evidence="1">
    <location>
        <begin position="46"/>
        <end position="74"/>
    </location>
</feature>
<evidence type="ECO:0000313" key="2">
    <source>
        <dbReference type="EMBL" id="QMR42782.1"/>
    </source>
</evidence>
<keyword evidence="2" id="KW-0614">Plasmid</keyword>
<geneLocation type="plasmid" evidence="3">
    <name>prhbstw-00938_2</name>
</geneLocation>
<dbReference type="EMBL" id="CP055905">
    <property type="protein sequence ID" value="QMR42782.1"/>
    <property type="molecule type" value="Genomic_DNA"/>
</dbReference>
<protein>
    <submittedName>
        <fullName evidence="2">Uncharacterized protein</fullName>
    </submittedName>
</protein>
<gene>
    <name evidence="2" type="ORF">HV331_25940</name>
</gene>
<reference evidence="3" key="1">
    <citation type="submission" date="2020-06" db="EMBL/GenBank/DDBJ databases">
        <title>REHAB project genomes.</title>
        <authorList>
            <person name="Shaw L.P."/>
        </authorList>
    </citation>
    <scope>NUCLEOTIDE SEQUENCE [LARGE SCALE GENOMIC DNA]</scope>
    <source>
        <strain evidence="3">RHBSTW-00938</strain>
        <plasmid evidence="3">prhbstw-00938_2</plasmid>
    </source>
</reference>
<organism evidence="2 3">
    <name type="scientific">Klebsiella aerogenes</name>
    <name type="common">Enterobacter aerogenes</name>
    <dbReference type="NCBI Taxonomy" id="548"/>
    <lineage>
        <taxon>Bacteria</taxon>
        <taxon>Pseudomonadati</taxon>
        <taxon>Pseudomonadota</taxon>
        <taxon>Gammaproteobacteria</taxon>
        <taxon>Enterobacterales</taxon>
        <taxon>Enterobacteriaceae</taxon>
        <taxon>Klebsiella/Raoultella group</taxon>
        <taxon>Klebsiella</taxon>
    </lineage>
</organism>
<name>A0AAP9R1C3_KLEAE</name>
<dbReference type="AlphaFoldDB" id="A0AAP9R1C3"/>
<accession>A0AAP9R1C3</accession>